<protein>
    <submittedName>
        <fullName evidence="1">Uncharacterized protein</fullName>
    </submittedName>
</protein>
<accession>A0A1Q9LDN2</accession>
<dbReference type="EMBL" id="MKQR01000028">
    <property type="protein sequence ID" value="OLR90123.1"/>
    <property type="molecule type" value="Genomic_DNA"/>
</dbReference>
<reference evidence="1 2" key="1">
    <citation type="submission" date="2016-10" db="EMBL/GenBank/DDBJ databases">
        <title>The Draft Genome Sequence of Actinokineospora bangkokensis 44EHWT reveals the biosynthetic pathway of antifungal compounds Thailandins with unusual extender unit butylmalonyl-CoA.</title>
        <authorList>
            <person name="Greule A."/>
            <person name="Intra B."/>
            <person name="Flemming S."/>
            <person name="Rommel M.G."/>
            <person name="Panbangred W."/>
            <person name="Bechthold A."/>
        </authorList>
    </citation>
    <scope>NUCLEOTIDE SEQUENCE [LARGE SCALE GENOMIC DNA]</scope>
    <source>
        <strain evidence="1 2">44EHW</strain>
    </source>
</reference>
<dbReference type="Proteomes" id="UP000186040">
    <property type="component" value="Unassembled WGS sequence"/>
</dbReference>
<name>A0A1Q9LDN2_9PSEU</name>
<keyword evidence="2" id="KW-1185">Reference proteome</keyword>
<dbReference type="AlphaFoldDB" id="A0A1Q9LDN2"/>
<comment type="caution">
    <text evidence="1">The sequence shown here is derived from an EMBL/GenBank/DDBJ whole genome shotgun (WGS) entry which is preliminary data.</text>
</comment>
<evidence type="ECO:0000313" key="2">
    <source>
        <dbReference type="Proteomes" id="UP000186040"/>
    </source>
</evidence>
<organism evidence="1 2">
    <name type="scientific">Actinokineospora bangkokensis</name>
    <dbReference type="NCBI Taxonomy" id="1193682"/>
    <lineage>
        <taxon>Bacteria</taxon>
        <taxon>Bacillati</taxon>
        <taxon>Actinomycetota</taxon>
        <taxon>Actinomycetes</taxon>
        <taxon>Pseudonocardiales</taxon>
        <taxon>Pseudonocardiaceae</taxon>
        <taxon>Actinokineospora</taxon>
    </lineage>
</organism>
<sequence>MSTPQDPWHVLIEETTGRANGATSAWNFRVSTVFHLDGALHQPGSPPNPVRSGVTPLRHRPVTGIAGHGLVTVQVRDVTGGERLR</sequence>
<evidence type="ECO:0000313" key="1">
    <source>
        <dbReference type="EMBL" id="OLR90123.1"/>
    </source>
</evidence>
<gene>
    <name evidence="1" type="ORF">BJP25_03885</name>
</gene>
<dbReference type="STRING" id="1193682.BJP25_03885"/>
<proteinExistence type="predicted"/>